<feature type="compositionally biased region" description="Low complexity" evidence="1">
    <location>
        <begin position="46"/>
        <end position="61"/>
    </location>
</feature>
<feature type="region of interest" description="Disordered" evidence="1">
    <location>
        <begin position="78"/>
        <end position="101"/>
    </location>
</feature>
<dbReference type="Proteomes" id="UP001218218">
    <property type="component" value="Unassembled WGS sequence"/>
</dbReference>
<feature type="region of interest" description="Disordered" evidence="1">
    <location>
        <begin position="34"/>
        <end position="61"/>
    </location>
</feature>
<name>A0AAD7AI61_9AGAR</name>
<comment type="caution">
    <text evidence="3">The sequence shown here is derived from an EMBL/GenBank/DDBJ whole genome shotgun (WGS) entry which is preliminary data.</text>
</comment>
<organism evidence="3 4">
    <name type="scientific">Mycena albidolilacea</name>
    <dbReference type="NCBI Taxonomy" id="1033008"/>
    <lineage>
        <taxon>Eukaryota</taxon>
        <taxon>Fungi</taxon>
        <taxon>Dikarya</taxon>
        <taxon>Basidiomycota</taxon>
        <taxon>Agaricomycotina</taxon>
        <taxon>Agaricomycetes</taxon>
        <taxon>Agaricomycetidae</taxon>
        <taxon>Agaricales</taxon>
        <taxon>Marasmiineae</taxon>
        <taxon>Mycenaceae</taxon>
        <taxon>Mycena</taxon>
    </lineage>
</organism>
<accession>A0AAD7AI61</accession>
<feature type="compositionally biased region" description="Basic and acidic residues" evidence="1">
    <location>
        <begin position="91"/>
        <end position="101"/>
    </location>
</feature>
<reference evidence="3" key="1">
    <citation type="submission" date="2023-03" db="EMBL/GenBank/DDBJ databases">
        <title>Massive genome expansion in bonnet fungi (Mycena s.s.) driven by repeated elements and novel gene families across ecological guilds.</title>
        <authorList>
            <consortium name="Lawrence Berkeley National Laboratory"/>
            <person name="Harder C.B."/>
            <person name="Miyauchi S."/>
            <person name="Viragh M."/>
            <person name="Kuo A."/>
            <person name="Thoen E."/>
            <person name="Andreopoulos B."/>
            <person name="Lu D."/>
            <person name="Skrede I."/>
            <person name="Drula E."/>
            <person name="Henrissat B."/>
            <person name="Morin E."/>
            <person name="Kohler A."/>
            <person name="Barry K."/>
            <person name="LaButti K."/>
            <person name="Morin E."/>
            <person name="Salamov A."/>
            <person name="Lipzen A."/>
            <person name="Mereny Z."/>
            <person name="Hegedus B."/>
            <person name="Baldrian P."/>
            <person name="Stursova M."/>
            <person name="Weitz H."/>
            <person name="Taylor A."/>
            <person name="Grigoriev I.V."/>
            <person name="Nagy L.G."/>
            <person name="Martin F."/>
            <person name="Kauserud H."/>
        </authorList>
    </citation>
    <scope>NUCLEOTIDE SEQUENCE</scope>
    <source>
        <strain evidence="3">CBHHK002</strain>
    </source>
</reference>
<evidence type="ECO:0000256" key="1">
    <source>
        <dbReference type="SAM" id="MobiDB-lite"/>
    </source>
</evidence>
<proteinExistence type="predicted"/>
<keyword evidence="2" id="KW-0732">Signal</keyword>
<feature type="chain" id="PRO_5041921145" evidence="2">
    <location>
        <begin position="19"/>
        <end position="101"/>
    </location>
</feature>
<protein>
    <submittedName>
        <fullName evidence="3">Uncharacterized protein</fullName>
    </submittedName>
</protein>
<dbReference type="EMBL" id="JARIHO010000006">
    <property type="protein sequence ID" value="KAJ7359508.1"/>
    <property type="molecule type" value="Genomic_DNA"/>
</dbReference>
<gene>
    <name evidence="3" type="ORF">DFH08DRAFT_952631</name>
</gene>
<evidence type="ECO:0000256" key="2">
    <source>
        <dbReference type="SAM" id="SignalP"/>
    </source>
</evidence>
<feature type="compositionally biased region" description="Low complexity" evidence="1">
    <location>
        <begin position="78"/>
        <end position="88"/>
    </location>
</feature>
<sequence>MNLLSFIVLAIVASGAAARVSVETSKQVLGAAVKGRQSLPEVPDQPGISPNPGAGAGPSAGTPAAVIAPVVVAAPMTISPSTSSSLSPKRLKAERQVLRVE</sequence>
<evidence type="ECO:0000313" key="4">
    <source>
        <dbReference type="Proteomes" id="UP001218218"/>
    </source>
</evidence>
<keyword evidence="4" id="KW-1185">Reference proteome</keyword>
<dbReference type="AlphaFoldDB" id="A0AAD7AI61"/>
<feature type="signal peptide" evidence="2">
    <location>
        <begin position="1"/>
        <end position="18"/>
    </location>
</feature>
<evidence type="ECO:0000313" key="3">
    <source>
        <dbReference type="EMBL" id="KAJ7359508.1"/>
    </source>
</evidence>